<reference evidence="1 2" key="1">
    <citation type="submission" date="2020-05" db="EMBL/GenBank/DDBJ databases">
        <title>Aquincola sp. isolate from soil.</title>
        <authorList>
            <person name="Han J."/>
            <person name="Kim D.-U."/>
        </authorList>
    </citation>
    <scope>NUCLEOTIDE SEQUENCE [LARGE SCALE GENOMIC DNA]</scope>
    <source>
        <strain evidence="1 2">S2</strain>
    </source>
</reference>
<name>A0ABX2EH95_9BURK</name>
<comment type="caution">
    <text evidence="1">The sequence shown here is derived from an EMBL/GenBank/DDBJ whole genome shotgun (WGS) entry which is preliminary data.</text>
</comment>
<gene>
    <name evidence="1" type="ORF">HLB44_13280</name>
</gene>
<dbReference type="Gene3D" id="3.40.630.30">
    <property type="match status" value="1"/>
</dbReference>
<dbReference type="SUPFAM" id="SSF55729">
    <property type="entry name" value="Acyl-CoA N-acyltransferases (Nat)"/>
    <property type="match status" value="1"/>
</dbReference>
<keyword evidence="2" id="KW-1185">Reference proteome</keyword>
<proteinExistence type="predicted"/>
<sequence>MTTAWLSFSLRVARSAQDLHDACAVRAAAYGHHLPQLRAALAQPDAVDRHPGTVVLLCRDKDSGRPIGTARVQRCAPKSPVEIEHDVTLPDWLSERPRAEVSRLAIMPGADAMLRPMLIKASFLFCAANQIRWMVIGARSEALVRIYRRLGFIDAFDHGAALPLAHGGGLPHHILALDIVGTERSWYQGQHGLYTTIFETFHPDVQLFDTPGTAQPAERIAA</sequence>
<evidence type="ECO:0000313" key="2">
    <source>
        <dbReference type="Proteomes" id="UP000737171"/>
    </source>
</evidence>
<dbReference type="Proteomes" id="UP000737171">
    <property type="component" value="Unassembled WGS sequence"/>
</dbReference>
<accession>A0ABX2EH95</accession>
<evidence type="ECO:0008006" key="3">
    <source>
        <dbReference type="Google" id="ProtNLM"/>
    </source>
</evidence>
<organism evidence="1 2">
    <name type="scientific">Pseudaquabacterium terrae</name>
    <dbReference type="NCBI Taxonomy" id="2732868"/>
    <lineage>
        <taxon>Bacteria</taxon>
        <taxon>Pseudomonadati</taxon>
        <taxon>Pseudomonadota</taxon>
        <taxon>Betaproteobacteria</taxon>
        <taxon>Burkholderiales</taxon>
        <taxon>Sphaerotilaceae</taxon>
        <taxon>Pseudaquabacterium</taxon>
    </lineage>
</organism>
<dbReference type="EMBL" id="JABRWJ010000004">
    <property type="protein sequence ID" value="NRF67959.1"/>
    <property type="molecule type" value="Genomic_DNA"/>
</dbReference>
<dbReference type="InterPro" id="IPR016181">
    <property type="entry name" value="Acyl_CoA_acyltransferase"/>
</dbReference>
<dbReference type="RefSeq" id="WP_173123172.1">
    <property type="nucleotide sequence ID" value="NZ_JABRWJ010000004.1"/>
</dbReference>
<evidence type="ECO:0000313" key="1">
    <source>
        <dbReference type="EMBL" id="NRF67959.1"/>
    </source>
</evidence>
<protein>
    <recommendedName>
        <fullName evidence="3">GNAT family N-acetyltransferase</fullName>
    </recommendedName>
</protein>